<comment type="caution">
    <text evidence="2">The sequence shown here is derived from an EMBL/GenBank/DDBJ whole genome shotgun (WGS) entry which is preliminary data.</text>
</comment>
<dbReference type="AlphaFoldDB" id="A0A9D4WU61"/>
<dbReference type="EMBL" id="JAMSHJ010000005">
    <property type="protein sequence ID" value="KAI5407945.1"/>
    <property type="molecule type" value="Genomic_DNA"/>
</dbReference>
<gene>
    <name evidence="4" type="ORF">KIW84_030190</name>
    <name evidence="2" type="ORF">KIW84_053974</name>
    <name evidence="3" type="ORF">KIW84_053975</name>
</gene>
<sequence length="150" mass="16923">MGSKLILLWMAEGFLDQPQDGKTMEAVGDVGLLFTTGYSRIKMEHGRLWIVLAFVVVYLAGHVEVRLVGWELGRSILALQYCLQHSTRHDEICHTIPTAAVSLILNEELIEDRLVNRSLEKGLLLGFKKDSDRILSAVAQDLMARRTGWF</sequence>
<accession>A0A9D4WU61</accession>
<evidence type="ECO:0000313" key="2">
    <source>
        <dbReference type="EMBL" id="KAI5407944.1"/>
    </source>
</evidence>
<dbReference type="EMBL" id="JAMSHJ010000005">
    <property type="protein sequence ID" value="KAI5407944.1"/>
    <property type="molecule type" value="Genomic_DNA"/>
</dbReference>
<dbReference type="Proteomes" id="UP001058974">
    <property type="component" value="Chromosome 3"/>
</dbReference>
<dbReference type="Gramene" id="Psat05G0397500-T1">
    <property type="protein sequence ID" value="KAI5407945.1"/>
    <property type="gene ID" value="KIW84_053975"/>
</dbReference>
<evidence type="ECO:0000256" key="1">
    <source>
        <dbReference type="SAM" id="Phobius"/>
    </source>
</evidence>
<keyword evidence="5" id="KW-1185">Reference proteome</keyword>
<proteinExistence type="predicted"/>
<dbReference type="Gramene" id="Psat05G0397400-T1">
    <property type="protein sequence ID" value="KAI5407944.1"/>
    <property type="gene ID" value="KIW84_053974"/>
</dbReference>
<evidence type="ECO:0000313" key="3">
    <source>
        <dbReference type="EMBL" id="KAI5407945.1"/>
    </source>
</evidence>
<evidence type="ECO:0000313" key="5">
    <source>
        <dbReference type="Proteomes" id="UP001058974"/>
    </source>
</evidence>
<name>A0A9D4WU61_PEA</name>
<reference evidence="2 5" key="1">
    <citation type="journal article" date="2022" name="Nat. Genet.">
        <title>Improved pea reference genome and pan-genome highlight genomic features and evolutionary characteristics.</title>
        <authorList>
            <person name="Yang T."/>
            <person name="Liu R."/>
            <person name="Luo Y."/>
            <person name="Hu S."/>
            <person name="Wang D."/>
            <person name="Wang C."/>
            <person name="Pandey M.K."/>
            <person name="Ge S."/>
            <person name="Xu Q."/>
            <person name="Li N."/>
            <person name="Li G."/>
            <person name="Huang Y."/>
            <person name="Saxena R.K."/>
            <person name="Ji Y."/>
            <person name="Li M."/>
            <person name="Yan X."/>
            <person name="He Y."/>
            <person name="Liu Y."/>
            <person name="Wang X."/>
            <person name="Xiang C."/>
            <person name="Varshney R.K."/>
            <person name="Ding H."/>
            <person name="Gao S."/>
            <person name="Zong X."/>
        </authorList>
    </citation>
    <scope>NUCLEOTIDE SEQUENCE [LARGE SCALE GENOMIC DNA]</scope>
    <source>
        <strain evidence="2 5">cv. Zhongwan 6</strain>
    </source>
</reference>
<dbReference type="EMBL" id="JAMSHJ010000003">
    <property type="protein sequence ID" value="KAI5423870.1"/>
    <property type="molecule type" value="Genomic_DNA"/>
</dbReference>
<organism evidence="2 5">
    <name type="scientific">Pisum sativum</name>
    <name type="common">Garden pea</name>
    <name type="synonym">Lathyrus oleraceus</name>
    <dbReference type="NCBI Taxonomy" id="3888"/>
    <lineage>
        <taxon>Eukaryota</taxon>
        <taxon>Viridiplantae</taxon>
        <taxon>Streptophyta</taxon>
        <taxon>Embryophyta</taxon>
        <taxon>Tracheophyta</taxon>
        <taxon>Spermatophyta</taxon>
        <taxon>Magnoliopsida</taxon>
        <taxon>eudicotyledons</taxon>
        <taxon>Gunneridae</taxon>
        <taxon>Pentapetalae</taxon>
        <taxon>rosids</taxon>
        <taxon>fabids</taxon>
        <taxon>Fabales</taxon>
        <taxon>Fabaceae</taxon>
        <taxon>Papilionoideae</taxon>
        <taxon>50 kb inversion clade</taxon>
        <taxon>NPAAA clade</taxon>
        <taxon>Hologalegina</taxon>
        <taxon>IRL clade</taxon>
        <taxon>Fabeae</taxon>
        <taxon>Lathyrus</taxon>
    </lineage>
</organism>
<dbReference type="Proteomes" id="UP001058974">
    <property type="component" value="Chromosome 5"/>
</dbReference>
<evidence type="ECO:0000313" key="4">
    <source>
        <dbReference type="EMBL" id="KAI5423870.1"/>
    </source>
</evidence>
<dbReference type="Gramene" id="Psat03G0019000-T1">
    <property type="protein sequence ID" value="KAI5423870.1"/>
    <property type="gene ID" value="KIW84_030190"/>
</dbReference>
<keyword evidence="1" id="KW-0472">Membrane</keyword>
<feature type="transmembrane region" description="Helical" evidence="1">
    <location>
        <begin position="48"/>
        <end position="70"/>
    </location>
</feature>
<keyword evidence="1" id="KW-0812">Transmembrane</keyword>
<protein>
    <submittedName>
        <fullName evidence="2">Uncharacterized protein</fullName>
    </submittedName>
</protein>
<keyword evidence="1" id="KW-1133">Transmembrane helix</keyword>